<protein>
    <submittedName>
        <fullName evidence="1">Uncharacterized protein</fullName>
    </submittedName>
</protein>
<dbReference type="Proteomes" id="UP000017174">
    <property type="component" value="Unassembled WGS sequence"/>
</dbReference>
<gene>
    <name evidence="1" type="ORF">HMPREF0742_02638</name>
</gene>
<name>U7UZ03_9MICC</name>
<evidence type="ECO:0000313" key="1">
    <source>
        <dbReference type="EMBL" id="ERT63668.1"/>
    </source>
</evidence>
<comment type="caution">
    <text evidence="1">The sequence shown here is derived from an EMBL/GenBank/DDBJ whole genome shotgun (WGS) entry which is preliminary data.</text>
</comment>
<dbReference type="EMBL" id="AXZG01000073">
    <property type="protein sequence ID" value="ERT63668.1"/>
    <property type="molecule type" value="Genomic_DNA"/>
</dbReference>
<proteinExistence type="predicted"/>
<accession>U7UZ03</accession>
<evidence type="ECO:0000313" key="2">
    <source>
        <dbReference type="Proteomes" id="UP000017174"/>
    </source>
</evidence>
<dbReference type="AlphaFoldDB" id="U7UZ03"/>
<reference evidence="1 2" key="1">
    <citation type="submission" date="2013-08" db="EMBL/GenBank/DDBJ databases">
        <authorList>
            <person name="Weinstock G."/>
            <person name="Sodergren E."/>
            <person name="Wylie T."/>
            <person name="Fulton L."/>
            <person name="Fulton R."/>
            <person name="Fronick C."/>
            <person name="O'Laughlin M."/>
            <person name="Godfrey J."/>
            <person name="Miner T."/>
            <person name="Herter B."/>
            <person name="Appelbaum E."/>
            <person name="Cordes M."/>
            <person name="Lek S."/>
            <person name="Wollam A."/>
            <person name="Pepin K.H."/>
            <person name="Palsikar V.B."/>
            <person name="Mitreva M."/>
            <person name="Wilson R.K."/>
        </authorList>
    </citation>
    <scope>NUCLEOTIDE SEQUENCE [LARGE SCALE GENOMIC DNA]</scope>
    <source>
        <strain evidence="1 2">F0184</strain>
    </source>
</reference>
<organism evidence="1 2">
    <name type="scientific">Rothia aeria F0184</name>
    <dbReference type="NCBI Taxonomy" id="888019"/>
    <lineage>
        <taxon>Bacteria</taxon>
        <taxon>Bacillati</taxon>
        <taxon>Actinomycetota</taxon>
        <taxon>Actinomycetes</taxon>
        <taxon>Micrococcales</taxon>
        <taxon>Micrococcaceae</taxon>
        <taxon>Rothia</taxon>
    </lineage>
</organism>
<sequence length="46" mass="5201">MPLGRLSGWLVLPIVRLFGPFRMKTIALRELLVRVVYYRAVGSAQG</sequence>
<dbReference type="HOGENOM" id="CLU_3188557_0_0_11"/>